<evidence type="ECO:0000313" key="8">
    <source>
        <dbReference type="EMBL" id="MCF4122128.1"/>
    </source>
</evidence>
<name>A0AA41U7K5_9MICO</name>
<feature type="coiled-coil region" evidence="5">
    <location>
        <begin position="56"/>
        <end position="104"/>
    </location>
</feature>
<organism evidence="8 9">
    <name type="scientific">Antribacter soli</name>
    <dbReference type="NCBI Taxonomy" id="2910976"/>
    <lineage>
        <taxon>Bacteria</taxon>
        <taxon>Bacillati</taxon>
        <taxon>Actinomycetota</taxon>
        <taxon>Actinomycetes</taxon>
        <taxon>Micrococcales</taxon>
        <taxon>Promicromonosporaceae</taxon>
        <taxon>Antribacter</taxon>
    </lineage>
</organism>
<evidence type="ECO:0000256" key="5">
    <source>
        <dbReference type="SAM" id="Coils"/>
    </source>
</evidence>
<dbReference type="InterPro" id="IPR000064">
    <property type="entry name" value="NLP_P60_dom"/>
</dbReference>
<reference evidence="8" key="1">
    <citation type="submission" date="2022-01" db="EMBL/GenBank/DDBJ databases">
        <title>Antribacter sp. nov., isolated from Guizhou of China.</title>
        <authorList>
            <person name="Chengliang C."/>
            <person name="Ya Z."/>
        </authorList>
    </citation>
    <scope>NUCLEOTIDE SEQUENCE</scope>
    <source>
        <strain evidence="8">KLBMP 9083</strain>
    </source>
</reference>
<protein>
    <submittedName>
        <fullName evidence="8">NlpC/P60 family protein</fullName>
    </submittedName>
</protein>
<dbReference type="EMBL" id="JAKGSG010000039">
    <property type="protein sequence ID" value="MCF4122128.1"/>
    <property type="molecule type" value="Genomic_DNA"/>
</dbReference>
<dbReference type="PANTHER" id="PTHR47359:SF3">
    <property type="entry name" value="NLP_P60 DOMAIN-CONTAINING PROTEIN-RELATED"/>
    <property type="match status" value="1"/>
</dbReference>
<evidence type="ECO:0000259" key="7">
    <source>
        <dbReference type="PROSITE" id="PS51935"/>
    </source>
</evidence>
<dbReference type="InterPro" id="IPR038765">
    <property type="entry name" value="Papain-like_cys_pep_sf"/>
</dbReference>
<proteinExistence type="inferred from homology"/>
<dbReference type="RefSeq" id="WP_236089927.1">
    <property type="nucleotide sequence ID" value="NZ_JAKGSG010000039.1"/>
</dbReference>
<evidence type="ECO:0000313" key="9">
    <source>
        <dbReference type="Proteomes" id="UP001165405"/>
    </source>
</evidence>
<feature type="compositionally biased region" description="Low complexity" evidence="6">
    <location>
        <begin position="264"/>
        <end position="276"/>
    </location>
</feature>
<feature type="compositionally biased region" description="Gly residues" evidence="6">
    <location>
        <begin position="279"/>
        <end position="292"/>
    </location>
</feature>
<dbReference type="Pfam" id="PF00877">
    <property type="entry name" value="NLPC_P60"/>
    <property type="match status" value="1"/>
</dbReference>
<dbReference type="InterPro" id="IPR051794">
    <property type="entry name" value="PG_Endopeptidase_C40"/>
</dbReference>
<gene>
    <name evidence="8" type="ORF">L1785_14190</name>
</gene>
<dbReference type="Proteomes" id="UP001165405">
    <property type="component" value="Unassembled WGS sequence"/>
</dbReference>
<dbReference type="GO" id="GO:0006508">
    <property type="term" value="P:proteolysis"/>
    <property type="evidence" value="ECO:0007669"/>
    <property type="project" value="UniProtKB-KW"/>
</dbReference>
<comment type="caution">
    <text evidence="8">The sequence shown here is derived from an EMBL/GenBank/DDBJ whole genome shotgun (WGS) entry which is preliminary data.</text>
</comment>
<evidence type="ECO:0000256" key="2">
    <source>
        <dbReference type="ARBA" id="ARBA00022670"/>
    </source>
</evidence>
<feature type="compositionally biased region" description="Pro residues" evidence="6">
    <location>
        <begin position="312"/>
        <end position="330"/>
    </location>
</feature>
<dbReference type="AlphaFoldDB" id="A0AA41U7K5"/>
<keyword evidence="3" id="KW-0378">Hydrolase</keyword>
<sequence length="459" mass="46714">MSWKRAPWRAVMILVLAVGFSLPWGNVTLAGARADSVTDDDVAAARADAAAGEMDVAEADAALDDLRTRLAAAQVRVQVAAEDHAQAEQALADATAATERARDEAVEARAGEVAARASLAEVYRTSTRAGDTSGLAVLLGAHDVSDVVGQDAASRAVQRRLGTSLAAYQDARSAAESADARWSAARDAQQEAADEAARTYDAARLAAAALQEETTAAEQRRAELVARLAELRATSVEVERQRETDRAAAELAAQEAAAREALERQAAAEPTTNSPTPGGPGAGPAPGGGSDGPGEPTAPAEPPASGGGASPAPTPSPTPTPAPKPPPPPSTGVSVGSVAQGEAAVAWARSKIGLDYQPGGNGPTAYDCSGLTSGAWASAGVSITRTSRSQYLAVGKVAYSALRPGDLIFYATDTADPSTIFHVAIYAGGGRMIEAVYPGTPVRETALRMSSAMAFAGRP</sequence>
<evidence type="ECO:0000256" key="3">
    <source>
        <dbReference type="ARBA" id="ARBA00022801"/>
    </source>
</evidence>
<dbReference type="Gene3D" id="3.90.1720.10">
    <property type="entry name" value="endopeptidase domain like (from Nostoc punctiforme)"/>
    <property type="match status" value="1"/>
</dbReference>
<keyword evidence="2" id="KW-0645">Protease</keyword>
<accession>A0AA41U7K5</accession>
<keyword evidence="9" id="KW-1185">Reference proteome</keyword>
<keyword evidence="4" id="KW-0788">Thiol protease</keyword>
<dbReference type="GO" id="GO:0008234">
    <property type="term" value="F:cysteine-type peptidase activity"/>
    <property type="evidence" value="ECO:0007669"/>
    <property type="project" value="UniProtKB-KW"/>
</dbReference>
<keyword evidence="5" id="KW-0175">Coiled coil</keyword>
<evidence type="ECO:0000256" key="4">
    <source>
        <dbReference type="ARBA" id="ARBA00022807"/>
    </source>
</evidence>
<feature type="compositionally biased region" description="Basic and acidic residues" evidence="6">
    <location>
        <begin position="237"/>
        <end position="248"/>
    </location>
</feature>
<comment type="similarity">
    <text evidence="1">Belongs to the peptidase C40 family.</text>
</comment>
<dbReference type="PANTHER" id="PTHR47359">
    <property type="entry name" value="PEPTIDOGLYCAN DL-ENDOPEPTIDASE CWLO"/>
    <property type="match status" value="1"/>
</dbReference>
<dbReference type="SUPFAM" id="SSF54001">
    <property type="entry name" value="Cysteine proteinases"/>
    <property type="match status" value="1"/>
</dbReference>
<dbReference type="PROSITE" id="PS51935">
    <property type="entry name" value="NLPC_P60"/>
    <property type="match status" value="1"/>
</dbReference>
<feature type="domain" description="NlpC/P60" evidence="7">
    <location>
        <begin position="338"/>
        <end position="459"/>
    </location>
</feature>
<evidence type="ECO:0000256" key="6">
    <source>
        <dbReference type="SAM" id="MobiDB-lite"/>
    </source>
</evidence>
<evidence type="ECO:0000256" key="1">
    <source>
        <dbReference type="ARBA" id="ARBA00007074"/>
    </source>
</evidence>
<feature type="region of interest" description="Disordered" evidence="6">
    <location>
        <begin position="235"/>
        <end position="337"/>
    </location>
</feature>